<evidence type="ECO:0000256" key="1">
    <source>
        <dbReference type="ARBA" id="ARBA00022722"/>
    </source>
</evidence>
<dbReference type="Pfam" id="PF02976">
    <property type="entry name" value="MutH"/>
    <property type="match status" value="1"/>
</dbReference>
<dbReference type="InterPro" id="IPR037057">
    <property type="entry name" value="DNA_rep_MutH/T2_RE_sf"/>
</dbReference>
<evidence type="ECO:0000256" key="3">
    <source>
        <dbReference type="ARBA" id="ARBA00022801"/>
    </source>
</evidence>
<dbReference type="GO" id="GO:0016787">
    <property type="term" value="F:hydrolase activity"/>
    <property type="evidence" value="ECO:0007669"/>
    <property type="project" value="UniProtKB-KW"/>
</dbReference>
<dbReference type="CDD" id="cd22355">
    <property type="entry name" value="Sau3AI_C"/>
    <property type="match status" value="1"/>
</dbReference>
<dbReference type="CDD" id="cd22356">
    <property type="entry name" value="Sau3AI_N-like"/>
    <property type="match status" value="1"/>
</dbReference>
<feature type="domain" description="DNA mismatch repair MutH/Type II restriction enzyme Sau3AI" evidence="4">
    <location>
        <begin position="67"/>
        <end position="174"/>
    </location>
</feature>
<dbReference type="NCBIfam" id="NF040973">
    <property type="entry name" value="restrict_Sau3AI"/>
    <property type="match status" value="1"/>
</dbReference>
<reference evidence="5" key="2">
    <citation type="submission" date="2019-11" db="EMBL/GenBank/DDBJ databases">
        <authorList>
            <consortium name="NCBI Pathogen Detection Project"/>
        </authorList>
    </citation>
    <scope>NUCLEOTIDE SEQUENCE</scope>
    <source>
        <strain evidence="5">HPB3501</strain>
    </source>
</reference>
<gene>
    <name evidence="5" type="ORF">GIH49_13750</name>
</gene>
<dbReference type="GO" id="GO:0004519">
    <property type="term" value="F:endonuclease activity"/>
    <property type="evidence" value="ECO:0007669"/>
    <property type="project" value="UniProtKB-KW"/>
</dbReference>
<evidence type="ECO:0000313" key="5">
    <source>
        <dbReference type="EMBL" id="HAA9723202.1"/>
    </source>
</evidence>
<evidence type="ECO:0000259" key="4">
    <source>
        <dbReference type="SMART" id="SM00927"/>
    </source>
</evidence>
<dbReference type="RefSeq" id="WP_069009837.1">
    <property type="nucleotide sequence ID" value="NZ_MBOG01000003.1"/>
</dbReference>
<comment type="caution">
    <text evidence="5">The sequence shown here is derived from an EMBL/GenBank/DDBJ whole genome shotgun (WGS) entry which is preliminary data.</text>
</comment>
<keyword evidence="3" id="KW-0378">Hydrolase</keyword>
<dbReference type="Gene3D" id="3.40.600.10">
    <property type="entry name" value="DNA mismatch repair MutH/Restriction endonuclease, type II"/>
    <property type="match status" value="2"/>
</dbReference>
<evidence type="ECO:0000256" key="2">
    <source>
        <dbReference type="ARBA" id="ARBA00022759"/>
    </source>
</evidence>
<keyword evidence="1" id="KW-0540">Nuclease</keyword>
<keyword evidence="2 5" id="KW-0255">Endonuclease</keyword>
<organism evidence="5">
    <name type="scientific">Listeria monocytogenes</name>
    <dbReference type="NCBI Taxonomy" id="1639"/>
    <lineage>
        <taxon>Bacteria</taxon>
        <taxon>Bacillati</taxon>
        <taxon>Bacillota</taxon>
        <taxon>Bacilli</taxon>
        <taxon>Bacillales</taxon>
        <taxon>Listeriaceae</taxon>
        <taxon>Listeria</taxon>
    </lineage>
</organism>
<sequence>MKKTDLYDVADPIDIERYAKELIGKTFKQVLEENYTDNEIVFEEKVEYYTNPRGKGSLGNLIEKYYFGYEPNSSPEPDFPEAGVELKVTPYEALKKKGKFKAGERLVVSMIPNDKEVEDEFSSSHLIRKLNLILLVLYLRKQGEKRVDFKIDYAKLFSVTGNACKEDLLIIESDYNKIVSKIKQGKAHELSEGDTVYLGACTKGATAEKSLKPQFYNAEIPAKRRAFCLKQGYMTYLINKYILGDIDTYDKIIKQTEDMQELNFESYVLERINKFVGWNEKELEELFGIKNKKSAKNHYSQLAFAMLGIKSNNAEEFVKANIVVKTIRLTEKNRLEESMSFPTINFKEFAEEEWEDSTAYNYFSETKFLFVIFKNTEKGYIFKGAQFWNMPVADLETMAKEEWLDAQRVIKEGVKFKIEPKQIKNNLLKAKKTKIFHLRPHSGGSVYVINGEKYGNGIIGKHTDVLPNGDIMTKQSFWLNKKYLLNVIDDRFKK</sequence>
<protein>
    <submittedName>
        <fullName evidence="5">Restriction endonuclease</fullName>
    </submittedName>
</protein>
<name>A0A6X4QSP9_LISMN</name>
<accession>A0A6X4QSP9</accession>
<dbReference type="SUPFAM" id="SSF52980">
    <property type="entry name" value="Restriction endonuclease-like"/>
    <property type="match status" value="2"/>
</dbReference>
<reference evidence="5" key="1">
    <citation type="journal article" date="2018" name="Genome Biol.">
        <title>SKESA: strategic k-mer extension for scrupulous assemblies.</title>
        <authorList>
            <person name="Souvorov A."/>
            <person name="Agarwala R."/>
            <person name="Lipman D.J."/>
        </authorList>
    </citation>
    <scope>NUCLEOTIDE SEQUENCE [LARGE SCALE GENOMIC DNA]</scope>
    <source>
        <strain evidence="5">HPB3501</strain>
    </source>
</reference>
<dbReference type="InterPro" id="IPR011335">
    <property type="entry name" value="Restrct_endonuc-II-like"/>
</dbReference>
<dbReference type="EMBL" id="DAAEZQ010000009">
    <property type="protein sequence ID" value="HAA9723202.1"/>
    <property type="molecule type" value="Genomic_DNA"/>
</dbReference>
<dbReference type="GO" id="GO:0003677">
    <property type="term" value="F:DNA binding"/>
    <property type="evidence" value="ECO:0007669"/>
    <property type="project" value="InterPro"/>
</dbReference>
<proteinExistence type="predicted"/>
<dbReference type="SMART" id="SM00927">
    <property type="entry name" value="MutH"/>
    <property type="match status" value="1"/>
</dbReference>
<dbReference type="Proteomes" id="UP000844471">
    <property type="component" value="Unassembled WGS sequence"/>
</dbReference>
<dbReference type="AlphaFoldDB" id="A0A6X4QSP9"/>
<dbReference type="InterPro" id="IPR011337">
    <property type="entry name" value="DNA_rep_MutH/RE_typeII_Sau3AI"/>
</dbReference>